<gene>
    <name evidence="1" type="ORF">QO011_007651</name>
</gene>
<keyword evidence="1" id="KW-0418">Kinase</keyword>
<evidence type="ECO:0000313" key="2">
    <source>
        <dbReference type="Proteomes" id="UP001242480"/>
    </source>
</evidence>
<proteinExistence type="predicted"/>
<accession>A0ABU0JK05</accession>
<dbReference type="GO" id="GO:0016301">
    <property type="term" value="F:kinase activity"/>
    <property type="evidence" value="ECO:0007669"/>
    <property type="project" value="UniProtKB-KW"/>
</dbReference>
<organism evidence="1 2">
    <name type="scientific">Labrys wisconsinensis</name>
    <dbReference type="NCBI Taxonomy" id="425677"/>
    <lineage>
        <taxon>Bacteria</taxon>
        <taxon>Pseudomonadati</taxon>
        <taxon>Pseudomonadota</taxon>
        <taxon>Alphaproteobacteria</taxon>
        <taxon>Hyphomicrobiales</taxon>
        <taxon>Xanthobacteraceae</taxon>
        <taxon>Labrys</taxon>
    </lineage>
</organism>
<dbReference type="Proteomes" id="UP001242480">
    <property type="component" value="Unassembled WGS sequence"/>
</dbReference>
<dbReference type="Gene3D" id="3.40.50.300">
    <property type="entry name" value="P-loop containing nucleotide triphosphate hydrolases"/>
    <property type="match status" value="1"/>
</dbReference>
<dbReference type="RefSeq" id="WP_307284500.1">
    <property type="nucleotide sequence ID" value="NZ_JAUSVX010000024.1"/>
</dbReference>
<comment type="caution">
    <text evidence="1">The sequence shown here is derived from an EMBL/GenBank/DDBJ whole genome shotgun (WGS) entry which is preliminary data.</text>
</comment>
<dbReference type="PANTHER" id="PTHR37807:SF3">
    <property type="entry name" value="OS07G0160300 PROTEIN"/>
    <property type="match status" value="1"/>
</dbReference>
<reference evidence="1 2" key="1">
    <citation type="submission" date="2023-07" db="EMBL/GenBank/DDBJ databases">
        <title>Genomic Encyclopedia of Type Strains, Phase IV (KMG-IV): sequencing the most valuable type-strain genomes for metagenomic binning, comparative biology and taxonomic classification.</title>
        <authorList>
            <person name="Goeker M."/>
        </authorList>
    </citation>
    <scope>NUCLEOTIDE SEQUENCE [LARGE SCALE GENOMIC DNA]</scope>
    <source>
        <strain evidence="1 2">DSM 19619</strain>
    </source>
</reference>
<dbReference type="PANTHER" id="PTHR37807">
    <property type="entry name" value="OS07G0160300 PROTEIN"/>
    <property type="match status" value="1"/>
</dbReference>
<evidence type="ECO:0000313" key="1">
    <source>
        <dbReference type="EMBL" id="MDQ0474610.1"/>
    </source>
</evidence>
<dbReference type="EMBL" id="JAUSVX010000024">
    <property type="protein sequence ID" value="MDQ0474610.1"/>
    <property type="molecule type" value="Genomic_DNA"/>
</dbReference>
<dbReference type="Pfam" id="PF13671">
    <property type="entry name" value="AAA_33"/>
    <property type="match status" value="1"/>
</dbReference>
<dbReference type="SUPFAM" id="SSF52540">
    <property type="entry name" value="P-loop containing nucleoside triphosphate hydrolases"/>
    <property type="match status" value="1"/>
</dbReference>
<keyword evidence="1" id="KW-0808">Transferase</keyword>
<protein>
    <submittedName>
        <fullName evidence="1">Kinase</fullName>
    </submittedName>
</protein>
<sequence length="193" mass="20589">MSPPSPPRSPPLVILLVGLPGAGKTTLARALAPRIDAVVLNRDDIRDAIFPEAFLDYSAAQNEVGTDALLGVLTYLLRHKQPGFVIVDGKPFSRKAEIAVVKALAETHAADLLVLHCVAPPEIIEGRLRHGLADPRNVRAQRDPEKAARIGRVFEAIDVPHAVIDTTVPMPDMLARCIAAIEAVRAGRSGGKG</sequence>
<keyword evidence="2" id="KW-1185">Reference proteome</keyword>
<name>A0ABU0JK05_9HYPH</name>
<dbReference type="InterPro" id="IPR027417">
    <property type="entry name" value="P-loop_NTPase"/>
</dbReference>